<evidence type="ECO:0000313" key="2">
    <source>
        <dbReference type="Proteomes" id="UP000785679"/>
    </source>
</evidence>
<dbReference type="EMBL" id="RRYP01029800">
    <property type="protein sequence ID" value="TNV71430.1"/>
    <property type="molecule type" value="Genomic_DNA"/>
</dbReference>
<accession>A0A8J8NB57</accession>
<evidence type="ECO:0000313" key="1">
    <source>
        <dbReference type="EMBL" id="TNV71430.1"/>
    </source>
</evidence>
<organism evidence="1 2">
    <name type="scientific">Halteria grandinella</name>
    <dbReference type="NCBI Taxonomy" id="5974"/>
    <lineage>
        <taxon>Eukaryota</taxon>
        <taxon>Sar</taxon>
        <taxon>Alveolata</taxon>
        <taxon>Ciliophora</taxon>
        <taxon>Intramacronucleata</taxon>
        <taxon>Spirotrichea</taxon>
        <taxon>Stichotrichia</taxon>
        <taxon>Sporadotrichida</taxon>
        <taxon>Halteriidae</taxon>
        <taxon>Halteria</taxon>
    </lineage>
</organism>
<gene>
    <name evidence="1" type="ORF">FGO68_gene2815</name>
</gene>
<proteinExistence type="predicted"/>
<keyword evidence="2" id="KW-1185">Reference proteome</keyword>
<name>A0A8J8NB57_HALGN</name>
<dbReference type="Proteomes" id="UP000785679">
    <property type="component" value="Unassembled WGS sequence"/>
</dbReference>
<dbReference type="AlphaFoldDB" id="A0A8J8NB57"/>
<reference evidence="1" key="1">
    <citation type="submission" date="2019-06" db="EMBL/GenBank/DDBJ databases">
        <authorList>
            <person name="Zheng W."/>
        </authorList>
    </citation>
    <scope>NUCLEOTIDE SEQUENCE</scope>
    <source>
        <strain evidence="1">QDHG01</strain>
    </source>
</reference>
<protein>
    <submittedName>
        <fullName evidence="1">Uncharacterized protein</fullName>
    </submittedName>
</protein>
<sequence>MSIYVIFFQIKIEDWFKNCLMNIIYKKINIQKSAYQNQIQNYFTKSLLFQWTNENLCFIFATVIRRQNNEYRFEKYFHHQAYHQNNDDVLLYA</sequence>
<comment type="caution">
    <text evidence="1">The sequence shown here is derived from an EMBL/GenBank/DDBJ whole genome shotgun (WGS) entry which is preliminary data.</text>
</comment>